<sequence>MTRLYLMRHGQTLFNVMDVNQGHSDSPLTATGITQAKQAKQWFLDQDIRFDRVYTSSSERAIDTAELITDLPYTKLKSLKEINLGTKEASPNRDNPVYPYGDYFVTFGGEDLDDFTQRIYSALKDIAEASSGQSVLVVSHGMAIKRFFTAIAYEKQELILGNCAIVDMDYQEGQFRVNAVINPTQI</sequence>
<dbReference type="GO" id="GO:0043755">
    <property type="term" value="F:alpha-ribazole phosphatase activity"/>
    <property type="evidence" value="ECO:0007669"/>
    <property type="project" value="UniProtKB-EC"/>
</dbReference>
<dbReference type="KEGG" id="saco:SAME_01534"/>
<name>A0A239X6Y9_STRAI</name>
<reference evidence="2 3" key="1">
    <citation type="submission" date="2017-06" db="EMBL/GenBank/DDBJ databases">
        <authorList>
            <consortium name="Pathogen Informatics"/>
        </authorList>
    </citation>
    <scope>NUCLEOTIDE SEQUENCE [LARGE SCALE GENOMIC DNA]</scope>
    <source>
        <strain evidence="2 3">NCTC11291</strain>
    </source>
</reference>
<dbReference type="Proteomes" id="UP000215144">
    <property type="component" value="Chromosome 1"/>
</dbReference>
<dbReference type="AlphaFoldDB" id="A0A239X6Y9"/>
<dbReference type="InterPro" id="IPR001345">
    <property type="entry name" value="PG/BPGM_mutase_AS"/>
</dbReference>
<dbReference type="SUPFAM" id="SSF53254">
    <property type="entry name" value="Phosphoglycerate mutase-like"/>
    <property type="match status" value="1"/>
</dbReference>
<organism evidence="2 3">
    <name type="scientific">Streptococcus acidominimus</name>
    <dbReference type="NCBI Taxonomy" id="1326"/>
    <lineage>
        <taxon>Bacteria</taxon>
        <taxon>Bacillati</taxon>
        <taxon>Bacillota</taxon>
        <taxon>Bacilli</taxon>
        <taxon>Lactobacillales</taxon>
        <taxon>Streptococcaceae</taxon>
        <taxon>Streptococcus</taxon>
    </lineage>
</organism>
<protein>
    <submittedName>
        <fullName evidence="2">Phosphoglycerate mutase</fullName>
        <ecNumber evidence="2">3.1.3.73</ecNumber>
    </submittedName>
</protein>
<evidence type="ECO:0000256" key="1">
    <source>
        <dbReference type="PIRSR" id="PIRSR613078-2"/>
    </source>
</evidence>
<dbReference type="InterPro" id="IPR029033">
    <property type="entry name" value="His_PPase_superfam"/>
</dbReference>
<proteinExistence type="predicted"/>
<dbReference type="PROSITE" id="PS00175">
    <property type="entry name" value="PG_MUTASE"/>
    <property type="match status" value="1"/>
</dbReference>
<dbReference type="InterPro" id="IPR013078">
    <property type="entry name" value="His_Pase_superF_clade-1"/>
</dbReference>
<dbReference type="Gene3D" id="3.40.50.1240">
    <property type="entry name" value="Phosphoglycerate mutase-like"/>
    <property type="match status" value="1"/>
</dbReference>
<dbReference type="EC" id="3.1.3.73" evidence="2"/>
<feature type="binding site" evidence="1">
    <location>
        <position position="60"/>
    </location>
    <ligand>
        <name>substrate</name>
    </ligand>
</feature>
<feature type="binding site" evidence="1">
    <location>
        <begin position="8"/>
        <end position="15"/>
    </location>
    <ligand>
        <name>substrate</name>
    </ligand>
</feature>
<dbReference type="SMART" id="SM00855">
    <property type="entry name" value="PGAM"/>
    <property type="match status" value="1"/>
</dbReference>
<dbReference type="PANTHER" id="PTHR48100">
    <property type="entry name" value="BROAD-SPECIFICITY PHOSPHATASE YOR283W-RELATED"/>
    <property type="match status" value="1"/>
</dbReference>
<dbReference type="PANTHER" id="PTHR48100:SF5">
    <property type="entry name" value="HISTIDINE PHOSPHATASE FAMILY PROTEIN"/>
    <property type="match status" value="1"/>
</dbReference>
<dbReference type="GO" id="GO:0005737">
    <property type="term" value="C:cytoplasm"/>
    <property type="evidence" value="ECO:0007669"/>
    <property type="project" value="TreeGrafter"/>
</dbReference>
<evidence type="ECO:0000313" key="3">
    <source>
        <dbReference type="Proteomes" id="UP000215144"/>
    </source>
</evidence>
<dbReference type="CDD" id="cd07067">
    <property type="entry name" value="HP_PGM_like"/>
    <property type="match status" value="1"/>
</dbReference>
<dbReference type="OrthoDB" id="9782128at2"/>
<dbReference type="InterPro" id="IPR050275">
    <property type="entry name" value="PGM_Phosphatase"/>
</dbReference>
<dbReference type="Pfam" id="PF00300">
    <property type="entry name" value="His_Phos_1"/>
    <property type="match status" value="1"/>
</dbReference>
<evidence type="ECO:0000313" key="2">
    <source>
        <dbReference type="EMBL" id="SNV42447.1"/>
    </source>
</evidence>
<dbReference type="EMBL" id="LT906454">
    <property type="protein sequence ID" value="SNV42447.1"/>
    <property type="molecule type" value="Genomic_DNA"/>
</dbReference>
<accession>A0A239X6Y9</accession>
<gene>
    <name evidence="2" type="primary">cobC_2</name>
    <name evidence="2" type="ORF">SAMEA4504048_01534</name>
</gene>
<dbReference type="RefSeq" id="WP_017770468.1">
    <property type="nucleotide sequence ID" value="NZ_LT906454.1"/>
</dbReference>
<keyword evidence="2" id="KW-0378">Hydrolase</keyword>